<dbReference type="GO" id="GO:0003735">
    <property type="term" value="F:structural constituent of ribosome"/>
    <property type="evidence" value="ECO:0007669"/>
    <property type="project" value="InterPro"/>
</dbReference>
<dbReference type="InterPro" id="IPR038447">
    <property type="entry name" value="PSRP-3/Ycf65_sf"/>
</dbReference>
<dbReference type="Proteomes" id="UP001055712">
    <property type="component" value="Unassembled WGS sequence"/>
</dbReference>
<dbReference type="Pfam" id="PF04839">
    <property type="entry name" value="PSRP-3_Ycf65"/>
    <property type="match status" value="1"/>
</dbReference>
<reference evidence="6" key="1">
    <citation type="journal article" date="2019" name="Plant J.">
        <title>Chlorella vulgaris genome assembly and annotation reveals the molecular basis for metabolic acclimation to high light conditions.</title>
        <authorList>
            <person name="Cecchin M."/>
            <person name="Marcolungo L."/>
            <person name="Rossato M."/>
            <person name="Girolomoni L."/>
            <person name="Cosentino E."/>
            <person name="Cuine S."/>
            <person name="Li-Beisson Y."/>
            <person name="Delledonne M."/>
            <person name="Ballottari M."/>
        </authorList>
    </citation>
    <scope>NUCLEOTIDE SEQUENCE</scope>
    <source>
        <strain evidence="6">211/11P</strain>
    </source>
</reference>
<proteinExistence type="inferred from homology"/>
<evidence type="ECO:0000256" key="2">
    <source>
        <dbReference type="ARBA" id="ARBA00011458"/>
    </source>
</evidence>
<keyword evidence="4" id="KW-0687">Ribonucleoprotein</keyword>
<gene>
    <name evidence="6" type="ORF">D9Q98_007926</name>
</gene>
<evidence type="ECO:0000313" key="7">
    <source>
        <dbReference type="Proteomes" id="UP001055712"/>
    </source>
</evidence>
<evidence type="ECO:0000256" key="4">
    <source>
        <dbReference type="ARBA" id="ARBA00023274"/>
    </source>
</evidence>
<dbReference type="InterPro" id="IPR006924">
    <property type="entry name" value="Ribosomal_cS23-like"/>
</dbReference>
<dbReference type="PANTHER" id="PTHR35108">
    <property type="entry name" value="30S RIBOSOMAL PROTEIN 3, CHLOROPLASTIC"/>
    <property type="match status" value="1"/>
</dbReference>
<sequence>MASMIVARVAVRPVQASRCSSRPQARQLAFRAPARAILRQSVVAAAAETEAAEQVEQVAAVEEEAAPVEDAAALEGEEVVEEEEEQDAPLGSTFAEKLAKLQAAENNPVGAAEFSLNFLWLDKNIAVAVDQVFGQGQRSPVTEYFFWPRKDAWEELKAALDSRGWIGDREKVLLLNQCTEVINYWQTDNRPSLADARAKFPNSKFQGW</sequence>
<evidence type="ECO:0000256" key="5">
    <source>
        <dbReference type="ARBA" id="ARBA00035379"/>
    </source>
</evidence>
<dbReference type="PANTHER" id="PTHR35108:SF1">
    <property type="entry name" value="OS04G0461100 PROTEIN"/>
    <property type="match status" value="1"/>
</dbReference>
<dbReference type="AlphaFoldDB" id="A0A9D4YU02"/>
<comment type="similarity">
    <text evidence="1">Belongs to the chloroplast-specific ribosomal protein cS23 family.</text>
</comment>
<keyword evidence="7" id="KW-1185">Reference proteome</keyword>
<dbReference type="EMBL" id="SIDB01000011">
    <property type="protein sequence ID" value="KAI3425956.1"/>
    <property type="molecule type" value="Genomic_DNA"/>
</dbReference>
<protein>
    <recommendedName>
        <fullName evidence="5">30S ribosomal protein 3, chloroplastic</fullName>
    </recommendedName>
</protein>
<keyword evidence="3" id="KW-0689">Ribosomal protein</keyword>
<dbReference type="GO" id="GO:0006412">
    <property type="term" value="P:translation"/>
    <property type="evidence" value="ECO:0007669"/>
    <property type="project" value="InterPro"/>
</dbReference>
<dbReference type="GO" id="GO:1990904">
    <property type="term" value="C:ribonucleoprotein complex"/>
    <property type="evidence" value="ECO:0007669"/>
    <property type="project" value="UniProtKB-KW"/>
</dbReference>
<organism evidence="6 7">
    <name type="scientific">Chlorella vulgaris</name>
    <name type="common">Green alga</name>
    <dbReference type="NCBI Taxonomy" id="3077"/>
    <lineage>
        <taxon>Eukaryota</taxon>
        <taxon>Viridiplantae</taxon>
        <taxon>Chlorophyta</taxon>
        <taxon>core chlorophytes</taxon>
        <taxon>Trebouxiophyceae</taxon>
        <taxon>Chlorellales</taxon>
        <taxon>Chlorellaceae</taxon>
        <taxon>Chlorella clade</taxon>
        <taxon>Chlorella</taxon>
    </lineage>
</organism>
<comment type="caution">
    <text evidence="6">The sequence shown here is derived from an EMBL/GenBank/DDBJ whole genome shotgun (WGS) entry which is preliminary data.</text>
</comment>
<dbReference type="GO" id="GO:0005840">
    <property type="term" value="C:ribosome"/>
    <property type="evidence" value="ECO:0007669"/>
    <property type="project" value="UniProtKB-KW"/>
</dbReference>
<dbReference type="OrthoDB" id="1918956at2759"/>
<accession>A0A9D4YU02</accession>
<name>A0A9D4YU02_CHLVU</name>
<comment type="subunit">
    <text evidence="2">Part of the 30S ribosomal subunit.</text>
</comment>
<dbReference type="Gene3D" id="3.30.390.140">
    <property type="match status" value="1"/>
</dbReference>
<evidence type="ECO:0000256" key="1">
    <source>
        <dbReference type="ARBA" id="ARBA00008561"/>
    </source>
</evidence>
<evidence type="ECO:0000313" key="6">
    <source>
        <dbReference type="EMBL" id="KAI3425956.1"/>
    </source>
</evidence>
<evidence type="ECO:0000256" key="3">
    <source>
        <dbReference type="ARBA" id="ARBA00022980"/>
    </source>
</evidence>
<reference evidence="6" key="2">
    <citation type="submission" date="2020-11" db="EMBL/GenBank/DDBJ databases">
        <authorList>
            <person name="Cecchin M."/>
            <person name="Marcolungo L."/>
            <person name="Rossato M."/>
            <person name="Girolomoni L."/>
            <person name="Cosentino E."/>
            <person name="Cuine S."/>
            <person name="Li-Beisson Y."/>
            <person name="Delledonne M."/>
            <person name="Ballottari M."/>
        </authorList>
    </citation>
    <scope>NUCLEOTIDE SEQUENCE</scope>
    <source>
        <strain evidence="6">211/11P</strain>
        <tissue evidence="6">Whole cell</tissue>
    </source>
</reference>